<evidence type="ECO:0000313" key="2">
    <source>
        <dbReference type="EMBL" id="MCK8780563.1"/>
    </source>
</evidence>
<keyword evidence="1" id="KW-0472">Membrane</keyword>
<dbReference type="EMBL" id="JALPRY010000012">
    <property type="protein sequence ID" value="MCK8780563.1"/>
    <property type="molecule type" value="Genomic_DNA"/>
</dbReference>
<evidence type="ECO:0000313" key="3">
    <source>
        <dbReference type="Proteomes" id="UP001202827"/>
    </source>
</evidence>
<accession>A0ABT0IRQ1</accession>
<keyword evidence="1" id="KW-1133">Transmembrane helix</keyword>
<evidence type="ECO:0000256" key="1">
    <source>
        <dbReference type="SAM" id="Phobius"/>
    </source>
</evidence>
<reference evidence="2 3" key="1">
    <citation type="submission" date="2022-04" db="EMBL/GenBank/DDBJ databases">
        <title>Rhizobium coralii sp. nov., isolated from coral Turbinaria peltata.</title>
        <authorList>
            <person name="Sun H."/>
        </authorList>
    </citation>
    <scope>NUCLEOTIDE SEQUENCE [LARGE SCALE GENOMIC DNA]</scope>
    <source>
        <strain evidence="2 3">NTR19</strain>
    </source>
</reference>
<feature type="transmembrane region" description="Helical" evidence="1">
    <location>
        <begin position="23"/>
        <end position="47"/>
    </location>
</feature>
<comment type="caution">
    <text evidence="2">The sequence shown here is derived from an EMBL/GenBank/DDBJ whole genome shotgun (WGS) entry which is preliminary data.</text>
</comment>
<protein>
    <submittedName>
        <fullName evidence="2">Uncharacterized protein</fullName>
    </submittedName>
</protein>
<sequence length="88" mass="9761">MTAEAIYFFLCREANQLRVTASIWSGVMTLGLLALVIMLSSFGSFFMRASASMCQARDILSSRSLFLRSVSPARMTLISRSVSRQNNS</sequence>
<keyword evidence="1" id="KW-0812">Transmembrane</keyword>
<gene>
    <name evidence="2" type="ORF">M0654_11255</name>
</gene>
<proteinExistence type="predicted"/>
<dbReference type="RefSeq" id="WP_248683173.1">
    <property type="nucleotide sequence ID" value="NZ_JALPRY010000012.1"/>
</dbReference>
<keyword evidence="3" id="KW-1185">Reference proteome</keyword>
<organism evidence="2 3">
    <name type="scientific">Neorhizobium turbinariae</name>
    <dbReference type="NCBI Taxonomy" id="2937795"/>
    <lineage>
        <taxon>Bacteria</taxon>
        <taxon>Pseudomonadati</taxon>
        <taxon>Pseudomonadota</taxon>
        <taxon>Alphaproteobacteria</taxon>
        <taxon>Hyphomicrobiales</taxon>
        <taxon>Rhizobiaceae</taxon>
        <taxon>Rhizobium/Agrobacterium group</taxon>
        <taxon>Neorhizobium</taxon>
    </lineage>
</organism>
<name>A0ABT0IRQ1_9HYPH</name>
<dbReference type="Proteomes" id="UP001202827">
    <property type="component" value="Unassembled WGS sequence"/>
</dbReference>